<dbReference type="PANTHER" id="PTHR38011">
    <property type="entry name" value="DIHYDROFOLATE REDUCTASE FAMILY PROTEIN (AFU_ORTHOLOGUE AFUA_8G06820)"/>
    <property type="match status" value="1"/>
</dbReference>
<organism evidence="2 3">
    <name type="scientific">Halosaccharopolyspora lacisalsi</name>
    <dbReference type="NCBI Taxonomy" id="1000566"/>
    <lineage>
        <taxon>Bacteria</taxon>
        <taxon>Bacillati</taxon>
        <taxon>Actinomycetota</taxon>
        <taxon>Actinomycetes</taxon>
        <taxon>Pseudonocardiales</taxon>
        <taxon>Pseudonocardiaceae</taxon>
        <taxon>Halosaccharopolyspora</taxon>
    </lineage>
</organism>
<evidence type="ECO:0000313" key="3">
    <source>
        <dbReference type="Proteomes" id="UP000569329"/>
    </source>
</evidence>
<dbReference type="PANTHER" id="PTHR38011:SF2">
    <property type="entry name" value="BIFUNCTIONAL DEAMINASE-REDUCTASE DOMAIN PROTEIN"/>
    <property type="match status" value="1"/>
</dbReference>
<reference evidence="2 3" key="1">
    <citation type="submission" date="2020-07" db="EMBL/GenBank/DDBJ databases">
        <title>Sequencing the genomes of 1000 actinobacteria strains.</title>
        <authorList>
            <person name="Klenk H.-P."/>
        </authorList>
    </citation>
    <scope>NUCLEOTIDE SEQUENCE [LARGE SCALE GENOMIC DNA]</scope>
    <source>
        <strain evidence="2 3">DSM 45975</strain>
    </source>
</reference>
<dbReference type="SUPFAM" id="SSF53597">
    <property type="entry name" value="Dihydrofolate reductase-like"/>
    <property type="match status" value="1"/>
</dbReference>
<feature type="domain" description="Bacterial bifunctional deaminase-reductase C-terminal" evidence="1">
    <location>
        <begin position="7"/>
        <end position="175"/>
    </location>
</feature>
<keyword evidence="3" id="KW-1185">Reference proteome</keyword>
<protein>
    <submittedName>
        <fullName evidence="2">Dihydrofolate reductase</fullName>
    </submittedName>
</protein>
<dbReference type="EMBL" id="JACGWZ010000005">
    <property type="protein sequence ID" value="MBA8826258.1"/>
    <property type="molecule type" value="Genomic_DNA"/>
</dbReference>
<evidence type="ECO:0000259" key="1">
    <source>
        <dbReference type="Pfam" id="PF01872"/>
    </source>
</evidence>
<dbReference type="InterPro" id="IPR050765">
    <property type="entry name" value="Riboflavin_Biosynth_HTPR"/>
</dbReference>
<sequence length="184" mass="19460">MGAIGVHEFVSLDGVFESPSWTAGYGFTDGMSRALGDLTGSSSAILLGRTTYEMFAPAWSVRTAEDDPGAPFFNDTPKYVVSSTLDSADDWENSTVLGAYDPRTVRTLKSEVEGGIYVSGSGTLVRALLADGLVDELHLLVYPVVLGSGAKLFPDGTPRTPLTLSGQEAFENGVLHLTYTQAAS</sequence>
<dbReference type="RefSeq" id="WP_182545504.1">
    <property type="nucleotide sequence ID" value="NZ_JACGWZ010000005.1"/>
</dbReference>
<dbReference type="Gene3D" id="3.40.430.10">
    <property type="entry name" value="Dihydrofolate Reductase, subunit A"/>
    <property type="match status" value="1"/>
</dbReference>
<dbReference type="Pfam" id="PF01872">
    <property type="entry name" value="RibD_C"/>
    <property type="match status" value="1"/>
</dbReference>
<name>A0A839E5U7_9PSEU</name>
<dbReference type="GO" id="GO:0008703">
    <property type="term" value="F:5-amino-6-(5-phosphoribosylamino)uracil reductase activity"/>
    <property type="evidence" value="ECO:0007669"/>
    <property type="project" value="InterPro"/>
</dbReference>
<comment type="caution">
    <text evidence="2">The sequence shown here is derived from an EMBL/GenBank/DDBJ whole genome shotgun (WGS) entry which is preliminary data.</text>
</comment>
<dbReference type="AlphaFoldDB" id="A0A839E5U7"/>
<dbReference type="Proteomes" id="UP000569329">
    <property type="component" value="Unassembled WGS sequence"/>
</dbReference>
<accession>A0A839E5U7</accession>
<dbReference type="InterPro" id="IPR024072">
    <property type="entry name" value="DHFR-like_dom_sf"/>
</dbReference>
<dbReference type="InterPro" id="IPR002734">
    <property type="entry name" value="RibDG_C"/>
</dbReference>
<dbReference type="GO" id="GO:0009231">
    <property type="term" value="P:riboflavin biosynthetic process"/>
    <property type="evidence" value="ECO:0007669"/>
    <property type="project" value="InterPro"/>
</dbReference>
<proteinExistence type="predicted"/>
<gene>
    <name evidence="2" type="ORF">FHX42_003634</name>
</gene>
<evidence type="ECO:0000313" key="2">
    <source>
        <dbReference type="EMBL" id="MBA8826258.1"/>
    </source>
</evidence>